<dbReference type="HAMAP" id="MF_00527">
    <property type="entry name" value="3MGH"/>
    <property type="match status" value="1"/>
</dbReference>
<gene>
    <name evidence="6" type="ORF">SAMN05216438_101236</name>
</gene>
<dbReference type="AlphaFoldDB" id="A0A1I4EZ87"/>
<name>A0A1I4EZ87_9LACT</name>
<evidence type="ECO:0000256" key="2">
    <source>
        <dbReference type="ARBA" id="ARBA00022763"/>
    </source>
</evidence>
<keyword evidence="4 5" id="KW-0234">DNA repair</keyword>
<protein>
    <recommendedName>
        <fullName evidence="5">Putative 3-methyladenine DNA glycosylase</fullName>
        <ecNumber evidence="5">3.2.2.-</ecNumber>
    </recommendedName>
</protein>
<dbReference type="Gene3D" id="3.10.300.10">
    <property type="entry name" value="Methylpurine-DNA glycosylase (MPG)"/>
    <property type="match status" value="2"/>
</dbReference>
<comment type="similarity">
    <text evidence="1 5">Belongs to the DNA glycosylase MPG family.</text>
</comment>
<sequence length="214" mass="24232">MKDKNFIDIISKSTIETAKNLLGMKLVLEKGGESEILGNIVETEAYLGTRDSACHSFMGKRTPRNESMYLAAGHWYVYQIHGHFMLNLVTKGEDVPEAVLIRAVQAEAPEHDGSGPGKLTKSFGITKEIDGEYFVDSRLTLEVDKTPKEIACRKRIGITCKDEWRDEPLGFYVKGNSQVSRIRKKEIFGDDELTWENLAFQENKNEQEETIQEA</sequence>
<dbReference type="GO" id="GO:0003905">
    <property type="term" value="F:alkylbase DNA N-glycosylase activity"/>
    <property type="evidence" value="ECO:0007669"/>
    <property type="project" value="InterPro"/>
</dbReference>
<dbReference type="PANTHER" id="PTHR10429:SF0">
    <property type="entry name" value="DNA-3-METHYLADENINE GLYCOSYLASE"/>
    <property type="match status" value="1"/>
</dbReference>
<dbReference type="InterPro" id="IPR011034">
    <property type="entry name" value="Formyl_transferase-like_C_sf"/>
</dbReference>
<keyword evidence="3 5" id="KW-0378">Hydrolase</keyword>
<accession>A0A1I4EZ87</accession>
<evidence type="ECO:0000256" key="5">
    <source>
        <dbReference type="HAMAP-Rule" id="MF_00527"/>
    </source>
</evidence>
<dbReference type="InterPro" id="IPR036995">
    <property type="entry name" value="MPG_sf"/>
</dbReference>
<evidence type="ECO:0000313" key="6">
    <source>
        <dbReference type="EMBL" id="SFL09856.1"/>
    </source>
</evidence>
<evidence type="ECO:0000256" key="1">
    <source>
        <dbReference type="ARBA" id="ARBA00009232"/>
    </source>
</evidence>
<keyword evidence="2 5" id="KW-0227">DNA damage</keyword>
<dbReference type="Proteomes" id="UP000181969">
    <property type="component" value="Unassembled WGS sequence"/>
</dbReference>
<dbReference type="OrthoDB" id="9794313at2"/>
<organism evidence="6 7">
    <name type="scientific">Lactococcus garvieae</name>
    <dbReference type="NCBI Taxonomy" id="1363"/>
    <lineage>
        <taxon>Bacteria</taxon>
        <taxon>Bacillati</taxon>
        <taxon>Bacillota</taxon>
        <taxon>Bacilli</taxon>
        <taxon>Lactobacillales</taxon>
        <taxon>Streptococcaceae</taxon>
        <taxon>Lactococcus</taxon>
    </lineage>
</organism>
<dbReference type="PANTHER" id="PTHR10429">
    <property type="entry name" value="DNA-3-METHYLADENINE GLYCOSYLASE"/>
    <property type="match status" value="1"/>
</dbReference>
<dbReference type="Pfam" id="PF02245">
    <property type="entry name" value="Pur_DNA_glyco"/>
    <property type="match status" value="1"/>
</dbReference>
<dbReference type="EC" id="3.2.2.-" evidence="5"/>
<dbReference type="CDD" id="cd00540">
    <property type="entry name" value="AAG"/>
    <property type="match status" value="1"/>
</dbReference>
<proteinExistence type="inferred from homology"/>
<dbReference type="GO" id="GO:0003677">
    <property type="term" value="F:DNA binding"/>
    <property type="evidence" value="ECO:0007669"/>
    <property type="project" value="InterPro"/>
</dbReference>
<evidence type="ECO:0000256" key="4">
    <source>
        <dbReference type="ARBA" id="ARBA00023204"/>
    </source>
</evidence>
<dbReference type="GO" id="GO:0006284">
    <property type="term" value="P:base-excision repair"/>
    <property type="evidence" value="ECO:0007669"/>
    <property type="project" value="InterPro"/>
</dbReference>
<dbReference type="NCBIfam" id="TIGR00567">
    <property type="entry name" value="3mg"/>
    <property type="match status" value="1"/>
</dbReference>
<dbReference type="InterPro" id="IPR003180">
    <property type="entry name" value="MPG"/>
</dbReference>
<dbReference type="SUPFAM" id="SSF50486">
    <property type="entry name" value="FMT C-terminal domain-like"/>
    <property type="match status" value="1"/>
</dbReference>
<dbReference type="EMBL" id="FOTJ01000001">
    <property type="protein sequence ID" value="SFL09856.1"/>
    <property type="molecule type" value="Genomic_DNA"/>
</dbReference>
<reference evidence="6 7" key="1">
    <citation type="submission" date="2016-10" db="EMBL/GenBank/DDBJ databases">
        <authorList>
            <person name="de Groot N.N."/>
        </authorList>
    </citation>
    <scope>NUCLEOTIDE SEQUENCE [LARGE SCALE GENOMIC DNA]</scope>
    <source>
        <strain evidence="6 7">M79</strain>
    </source>
</reference>
<evidence type="ECO:0000313" key="7">
    <source>
        <dbReference type="Proteomes" id="UP000181969"/>
    </source>
</evidence>
<evidence type="ECO:0000256" key="3">
    <source>
        <dbReference type="ARBA" id="ARBA00022801"/>
    </source>
</evidence>
<dbReference type="RefSeq" id="WP_074750027.1">
    <property type="nucleotide sequence ID" value="NZ_CAXVJC010000006.1"/>
</dbReference>